<keyword evidence="4" id="KW-1185">Reference proteome</keyword>
<feature type="domain" description="UspA" evidence="2">
    <location>
        <begin position="243"/>
        <end position="297"/>
    </location>
</feature>
<evidence type="ECO:0000313" key="4">
    <source>
        <dbReference type="Proteomes" id="UP001597183"/>
    </source>
</evidence>
<evidence type="ECO:0000313" key="3">
    <source>
        <dbReference type="EMBL" id="MFD1374008.1"/>
    </source>
</evidence>
<dbReference type="RefSeq" id="WP_317795566.1">
    <property type="nucleotide sequence ID" value="NZ_AP028461.1"/>
</dbReference>
<dbReference type="Gene3D" id="3.40.50.620">
    <property type="entry name" value="HUPs"/>
    <property type="match status" value="3"/>
</dbReference>
<evidence type="ECO:0000259" key="2">
    <source>
        <dbReference type="Pfam" id="PF00582"/>
    </source>
</evidence>
<protein>
    <submittedName>
        <fullName evidence="3">Universal stress protein</fullName>
    </submittedName>
</protein>
<dbReference type="Pfam" id="PF00582">
    <property type="entry name" value="Usp"/>
    <property type="match status" value="2"/>
</dbReference>
<gene>
    <name evidence="3" type="ORF">ACFQ5G_52510</name>
</gene>
<dbReference type="InterPro" id="IPR006016">
    <property type="entry name" value="UspA"/>
</dbReference>
<proteinExistence type="inferred from homology"/>
<comment type="similarity">
    <text evidence="1">Belongs to the universal stress protein A family.</text>
</comment>
<comment type="caution">
    <text evidence="3">The sequence shown here is derived from an EMBL/GenBank/DDBJ whole genome shotgun (WGS) entry which is preliminary data.</text>
</comment>
<sequence length="298" mass="30996">MSDLDKYRTQQEAYRAGAGRTTTTPYQEAVNRYLGAVAYGSDEPDRPTAAASRTVGSVVVGVDDTPTTYTAVDHAAIEAELRGCGLRLVHVQQPGGLRSPTREAGARLLQRLTDRVHAYSPTVPVTSRLEVGGAAALVLAQAQTASLVVVGHRHSTVGTAFGLSVADRVAAGHAGVVLVVRVPGWPPGPEFGSRPIVVGVDHDDSTAVWFALDEARGRGCDLVILHAGDDIATPALSDTDGVPVRHAYVTGGPADALIEASRNASAIVVGRHRTTGSALGSVSRTLVQHAHCPVFLVG</sequence>
<dbReference type="InterPro" id="IPR006015">
    <property type="entry name" value="Universal_stress_UspA"/>
</dbReference>
<dbReference type="Proteomes" id="UP001597183">
    <property type="component" value="Unassembled WGS sequence"/>
</dbReference>
<name>A0ABW4AVN1_9ACTN</name>
<accession>A0ABW4AVN1</accession>
<dbReference type="PANTHER" id="PTHR46268">
    <property type="entry name" value="STRESS RESPONSE PROTEIN NHAX"/>
    <property type="match status" value="1"/>
</dbReference>
<dbReference type="PRINTS" id="PR01438">
    <property type="entry name" value="UNVRSLSTRESS"/>
</dbReference>
<feature type="domain" description="UspA" evidence="2">
    <location>
        <begin position="57"/>
        <end position="181"/>
    </location>
</feature>
<dbReference type="SUPFAM" id="SSF52402">
    <property type="entry name" value="Adenine nucleotide alpha hydrolases-like"/>
    <property type="match status" value="2"/>
</dbReference>
<reference evidence="4" key="1">
    <citation type="journal article" date="2019" name="Int. J. Syst. Evol. Microbiol.">
        <title>The Global Catalogue of Microorganisms (GCM) 10K type strain sequencing project: providing services to taxonomists for standard genome sequencing and annotation.</title>
        <authorList>
            <consortium name="The Broad Institute Genomics Platform"/>
            <consortium name="The Broad Institute Genome Sequencing Center for Infectious Disease"/>
            <person name="Wu L."/>
            <person name="Ma J."/>
        </authorList>
    </citation>
    <scope>NUCLEOTIDE SEQUENCE [LARGE SCALE GENOMIC DNA]</scope>
    <source>
        <strain evidence="4">CCM 7526</strain>
    </source>
</reference>
<dbReference type="PANTHER" id="PTHR46268:SF6">
    <property type="entry name" value="UNIVERSAL STRESS PROTEIN UP12"/>
    <property type="match status" value="1"/>
</dbReference>
<evidence type="ECO:0000256" key="1">
    <source>
        <dbReference type="ARBA" id="ARBA00008791"/>
    </source>
</evidence>
<dbReference type="EMBL" id="JBHTMK010000078">
    <property type="protein sequence ID" value="MFD1374008.1"/>
    <property type="molecule type" value="Genomic_DNA"/>
</dbReference>
<dbReference type="CDD" id="cd00293">
    <property type="entry name" value="USP-like"/>
    <property type="match status" value="1"/>
</dbReference>
<dbReference type="InterPro" id="IPR014729">
    <property type="entry name" value="Rossmann-like_a/b/a_fold"/>
</dbReference>
<organism evidence="3 4">
    <name type="scientific">Actinoplanes sichuanensis</name>
    <dbReference type="NCBI Taxonomy" id="512349"/>
    <lineage>
        <taxon>Bacteria</taxon>
        <taxon>Bacillati</taxon>
        <taxon>Actinomycetota</taxon>
        <taxon>Actinomycetes</taxon>
        <taxon>Micromonosporales</taxon>
        <taxon>Micromonosporaceae</taxon>
        <taxon>Actinoplanes</taxon>
    </lineage>
</organism>